<dbReference type="EMBL" id="BPLR01014805">
    <property type="protein sequence ID" value="GIY71419.1"/>
    <property type="molecule type" value="Genomic_DNA"/>
</dbReference>
<proteinExistence type="predicted"/>
<dbReference type="Gene3D" id="1.10.533.10">
    <property type="entry name" value="Death Domain, Fas"/>
    <property type="match status" value="1"/>
</dbReference>
<organism evidence="1 2">
    <name type="scientific">Caerostris extrusa</name>
    <name type="common">Bark spider</name>
    <name type="synonym">Caerostris bankana</name>
    <dbReference type="NCBI Taxonomy" id="172846"/>
    <lineage>
        <taxon>Eukaryota</taxon>
        <taxon>Metazoa</taxon>
        <taxon>Ecdysozoa</taxon>
        <taxon>Arthropoda</taxon>
        <taxon>Chelicerata</taxon>
        <taxon>Arachnida</taxon>
        <taxon>Araneae</taxon>
        <taxon>Araneomorphae</taxon>
        <taxon>Entelegynae</taxon>
        <taxon>Araneoidea</taxon>
        <taxon>Araneidae</taxon>
        <taxon>Caerostris</taxon>
    </lineage>
</organism>
<dbReference type="Proteomes" id="UP001054945">
    <property type="component" value="Unassembled WGS sequence"/>
</dbReference>
<dbReference type="AlphaFoldDB" id="A0AAV4VP81"/>
<reference evidence="1 2" key="1">
    <citation type="submission" date="2021-06" db="EMBL/GenBank/DDBJ databases">
        <title>Caerostris extrusa draft genome.</title>
        <authorList>
            <person name="Kono N."/>
            <person name="Arakawa K."/>
        </authorList>
    </citation>
    <scope>NUCLEOTIDE SEQUENCE [LARGE SCALE GENOMIC DNA]</scope>
</reference>
<protein>
    <submittedName>
        <fullName evidence="1">Uncharacterized protein</fullName>
    </submittedName>
</protein>
<sequence length="112" mass="13315">MKNYPFFFDLVRILIFIMATMQKLCDYLKRQRKILEYTKPPEQVEELVSILNYKSELQLKGFIKVLEEEDESGCRPYPWLAEKLKITNYLNDNVDRILTNGTVPFPINHLLS</sequence>
<gene>
    <name evidence="1" type="ORF">CEXT_636001</name>
</gene>
<keyword evidence="2" id="KW-1185">Reference proteome</keyword>
<comment type="caution">
    <text evidence="1">The sequence shown here is derived from an EMBL/GenBank/DDBJ whole genome shotgun (WGS) entry which is preliminary data.</text>
</comment>
<evidence type="ECO:0000313" key="2">
    <source>
        <dbReference type="Proteomes" id="UP001054945"/>
    </source>
</evidence>
<name>A0AAV4VP81_CAEEX</name>
<accession>A0AAV4VP81</accession>
<dbReference type="InterPro" id="IPR011029">
    <property type="entry name" value="DEATH-like_dom_sf"/>
</dbReference>
<evidence type="ECO:0000313" key="1">
    <source>
        <dbReference type="EMBL" id="GIY71419.1"/>
    </source>
</evidence>